<dbReference type="EMBL" id="OZ034822">
    <property type="protein sequence ID" value="CAL1412218.1"/>
    <property type="molecule type" value="Genomic_DNA"/>
</dbReference>
<dbReference type="GO" id="GO:0005739">
    <property type="term" value="C:mitochondrion"/>
    <property type="evidence" value="ECO:0007669"/>
    <property type="project" value="TreeGrafter"/>
</dbReference>
<dbReference type="PANTHER" id="PTHR33509:SF5">
    <property type="entry name" value="PROTEIN SENESCENCE-ASSOCIATED GENE 21, MITOCHONDRIAL"/>
    <property type="match status" value="1"/>
</dbReference>
<evidence type="ECO:0000256" key="1">
    <source>
        <dbReference type="SAM" id="MobiDB-lite"/>
    </source>
</evidence>
<name>A0AAV2GN97_9ROSI</name>
<dbReference type="Pfam" id="PF03242">
    <property type="entry name" value="LEA_3a"/>
    <property type="match status" value="1"/>
</dbReference>
<sequence>MARSISSAKLISAAVTKAITGGRGFSAAAAAGKAAVGKGGSSSVTAATSGMGKKTGEASKSSWVPDPRTGFYRPENVAEEIDAAQLRALLLKKH</sequence>
<accession>A0AAV2GN97</accession>
<dbReference type="PANTHER" id="PTHR33509">
    <property type="entry name" value="LATE EMBRYOGENIS ABUNDANT PROTEIN 2-RELATED"/>
    <property type="match status" value="1"/>
</dbReference>
<feature type="region of interest" description="Disordered" evidence="1">
    <location>
        <begin position="37"/>
        <end position="67"/>
    </location>
</feature>
<dbReference type="GO" id="GO:0006950">
    <property type="term" value="P:response to stress"/>
    <property type="evidence" value="ECO:0007669"/>
    <property type="project" value="TreeGrafter"/>
</dbReference>
<dbReference type="Proteomes" id="UP001497516">
    <property type="component" value="Chromosome 9"/>
</dbReference>
<evidence type="ECO:0000313" key="2">
    <source>
        <dbReference type="EMBL" id="CAL1412218.1"/>
    </source>
</evidence>
<feature type="compositionally biased region" description="Low complexity" evidence="1">
    <location>
        <begin position="37"/>
        <end position="50"/>
    </location>
</feature>
<proteinExistence type="predicted"/>
<reference evidence="2 3" key="1">
    <citation type="submission" date="2024-04" db="EMBL/GenBank/DDBJ databases">
        <authorList>
            <person name="Fracassetti M."/>
        </authorList>
    </citation>
    <scope>NUCLEOTIDE SEQUENCE [LARGE SCALE GENOMIC DNA]</scope>
</reference>
<keyword evidence="3" id="KW-1185">Reference proteome</keyword>
<dbReference type="AlphaFoldDB" id="A0AAV2GN97"/>
<evidence type="ECO:0000313" key="3">
    <source>
        <dbReference type="Proteomes" id="UP001497516"/>
    </source>
</evidence>
<gene>
    <name evidence="2" type="ORF">LTRI10_LOCUS51527</name>
</gene>
<organism evidence="2 3">
    <name type="scientific">Linum trigynum</name>
    <dbReference type="NCBI Taxonomy" id="586398"/>
    <lineage>
        <taxon>Eukaryota</taxon>
        <taxon>Viridiplantae</taxon>
        <taxon>Streptophyta</taxon>
        <taxon>Embryophyta</taxon>
        <taxon>Tracheophyta</taxon>
        <taxon>Spermatophyta</taxon>
        <taxon>Magnoliopsida</taxon>
        <taxon>eudicotyledons</taxon>
        <taxon>Gunneridae</taxon>
        <taxon>Pentapetalae</taxon>
        <taxon>rosids</taxon>
        <taxon>fabids</taxon>
        <taxon>Malpighiales</taxon>
        <taxon>Linaceae</taxon>
        <taxon>Linum</taxon>
    </lineage>
</organism>
<dbReference type="InterPro" id="IPR004926">
    <property type="entry name" value="LEA_3a"/>
</dbReference>
<protein>
    <submittedName>
        <fullName evidence="2">Uncharacterized protein</fullName>
    </submittedName>
</protein>